<proteinExistence type="predicted"/>
<dbReference type="STRING" id="407821.A0A087U9N0"/>
<evidence type="ECO:0000313" key="4">
    <source>
        <dbReference type="Proteomes" id="UP000054359"/>
    </source>
</evidence>
<feature type="compositionally biased region" description="Polar residues" evidence="2">
    <location>
        <begin position="1"/>
        <end position="10"/>
    </location>
</feature>
<protein>
    <submittedName>
        <fullName evidence="3">Dystrophin-like protein 1</fullName>
    </submittedName>
</protein>
<dbReference type="OMA" id="INDCFLT"/>
<feature type="region of interest" description="Disordered" evidence="2">
    <location>
        <begin position="97"/>
        <end position="128"/>
    </location>
</feature>
<feature type="compositionally biased region" description="Low complexity" evidence="2">
    <location>
        <begin position="421"/>
        <end position="439"/>
    </location>
</feature>
<evidence type="ECO:0000256" key="1">
    <source>
        <dbReference type="SAM" id="Coils"/>
    </source>
</evidence>
<feature type="region of interest" description="Disordered" evidence="2">
    <location>
        <begin position="275"/>
        <end position="439"/>
    </location>
</feature>
<organism evidence="3 4">
    <name type="scientific">Stegodyphus mimosarum</name>
    <name type="common">African social velvet spider</name>
    <dbReference type="NCBI Taxonomy" id="407821"/>
    <lineage>
        <taxon>Eukaryota</taxon>
        <taxon>Metazoa</taxon>
        <taxon>Ecdysozoa</taxon>
        <taxon>Arthropoda</taxon>
        <taxon>Chelicerata</taxon>
        <taxon>Arachnida</taxon>
        <taxon>Araneae</taxon>
        <taxon>Araneomorphae</taxon>
        <taxon>Entelegynae</taxon>
        <taxon>Eresoidea</taxon>
        <taxon>Eresidae</taxon>
        <taxon>Stegodyphus</taxon>
    </lineage>
</organism>
<feature type="compositionally biased region" description="Polar residues" evidence="2">
    <location>
        <begin position="341"/>
        <end position="361"/>
    </location>
</feature>
<feature type="compositionally biased region" description="Low complexity" evidence="2">
    <location>
        <begin position="321"/>
        <end position="340"/>
    </location>
</feature>
<feature type="region of interest" description="Disordered" evidence="2">
    <location>
        <begin position="1"/>
        <end position="44"/>
    </location>
</feature>
<sequence>MLRAGSRNSVPQEKPEKNFQQQQKQKKRLSFKDPEIEGPQQSTIYGGCRSKILTGRISERRPSTSVEDLTLEDQALQIVQSVGSAFSDFTLQEREPSNCFDSIHSSTSERTNRDYSPTEESYQKASQLQSFKISPEDREYLDTRGSPVFDLTMRGPSNESNERNFSPNCIPTTEVEEKYPSSAQHQIQLLKYHLDQQCQQTQMALHQVQLLTDQMAAESAARHKVQEQNNHLMAQNKELLDHIERLFQQIEDLEKQIHFLEERKGMHFQDIQAIQTRQTTSFSGNRRLTSEQAAPEKTATTSRIQYPTTRRSSLTPTKPVSQSRTLTSQSTSLNQTTSNRKSSLISQRPYTTTQNKTSDINSKPKEMLRIGDVSPPIQSGTTNPLADGWRRKSHDQNTQSTTEKTTSISARNRTGSFSSFSKLKPPESSSGSSSSLFNSSSNISKISETANKKHSSSTSDLYKSSTNIQANKPLVIDESPSSGKSDISNANVNFTSKLPRFQPYNGWQRRSSLSNDFDQISALGKDIYKKIPETSLFNR</sequence>
<feature type="compositionally biased region" description="Polar residues" evidence="2">
    <location>
        <begin position="396"/>
        <end position="420"/>
    </location>
</feature>
<dbReference type="Proteomes" id="UP000054359">
    <property type="component" value="Unassembled WGS sequence"/>
</dbReference>
<feature type="coiled-coil region" evidence="1">
    <location>
        <begin position="229"/>
        <end position="263"/>
    </location>
</feature>
<feature type="compositionally biased region" description="Polar residues" evidence="2">
    <location>
        <begin position="99"/>
        <end position="128"/>
    </location>
</feature>
<dbReference type="AlphaFoldDB" id="A0A087U9N0"/>
<evidence type="ECO:0000313" key="3">
    <source>
        <dbReference type="EMBL" id="KFM74069.1"/>
    </source>
</evidence>
<dbReference type="EMBL" id="KK118861">
    <property type="protein sequence ID" value="KFM74069.1"/>
    <property type="molecule type" value="Genomic_DNA"/>
</dbReference>
<evidence type="ECO:0000256" key="2">
    <source>
        <dbReference type="SAM" id="MobiDB-lite"/>
    </source>
</evidence>
<feature type="compositionally biased region" description="Polar residues" evidence="2">
    <location>
        <begin position="275"/>
        <end position="320"/>
    </location>
</feature>
<name>A0A087U9N0_STEMI</name>
<keyword evidence="1" id="KW-0175">Coiled coil</keyword>
<feature type="non-terminal residue" evidence="3">
    <location>
        <position position="539"/>
    </location>
</feature>
<reference evidence="3 4" key="1">
    <citation type="submission" date="2013-11" db="EMBL/GenBank/DDBJ databases">
        <title>Genome sequencing of Stegodyphus mimosarum.</title>
        <authorList>
            <person name="Bechsgaard J."/>
        </authorList>
    </citation>
    <scope>NUCLEOTIDE SEQUENCE [LARGE SCALE GENOMIC DNA]</scope>
</reference>
<accession>A0A087U9N0</accession>
<dbReference type="OrthoDB" id="10030336at2759"/>
<gene>
    <name evidence="3" type="ORF">X975_07865</name>
</gene>
<keyword evidence="4" id="KW-1185">Reference proteome</keyword>